<dbReference type="OrthoDB" id="5334833at2"/>
<protein>
    <submittedName>
        <fullName evidence="1">Uncharacterized protein</fullName>
    </submittedName>
</protein>
<name>A0A2P8QZZ6_9BACT</name>
<accession>A0A2P8QZZ6</accession>
<comment type="caution">
    <text evidence="1">The sequence shown here is derived from an EMBL/GenBank/DDBJ whole genome shotgun (WGS) entry which is preliminary data.</text>
</comment>
<sequence>MNVEGIKDKYDIHFEEMFIKLQECQREKGHKTCSICEKFLECEIRDEYVIATYESMSKGKSGGFDF</sequence>
<gene>
    <name evidence="1" type="ORF">CQ405_06695</name>
</gene>
<proteinExistence type="predicted"/>
<dbReference type="AlphaFoldDB" id="A0A2P8QZZ6"/>
<keyword evidence="2" id="KW-1185">Reference proteome</keyword>
<dbReference type="EMBL" id="PDHH01000005">
    <property type="protein sequence ID" value="PSM51810.1"/>
    <property type="molecule type" value="Genomic_DNA"/>
</dbReference>
<evidence type="ECO:0000313" key="1">
    <source>
        <dbReference type="EMBL" id="PSM51810.1"/>
    </source>
</evidence>
<organism evidence="1 2">
    <name type="scientific">Campylobacter blaseri</name>
    <dbReference type="NCBI Taxonomy" id="2042961"/>
    <lineage>
        <taxon>Bacteria</taxon>
        <taxon>Pseudomonadati</taxon>
        <taxon>Campylobacterota</taxon>
        <taxon>Epsilonproteobacteria</taxon>
        <taxon>Campylobacterales</taxon>
        <taxon>Campylobacteraceae</taxon>
        <taxon>Campylobacter</taxon>
    </lineage>
</organism>
<reference evidence="2" key="1">
    <citation type="submission" date="2017-10" db="EMBL/GenBank/DDBJ databases">
        <title>Campylobacter species from seals.</title>
        <authorList>
            <person name="Gilbert M.J."/>
            <person name="Zomer A.L."/>
            <person name="Timmerman A.J."/>
            <person name="Duim B."/>
            <person name="Wagenaar J.A."/>
        </authorList>
    </citation>
    <scope>NUCLEOTIDE SEQUENCE [LARGE SCALE GENOMIC DNA]</scope>
    <source>
        <strain evidence="2">17S00004-5</strain>
    </source>
</reference>
<evidence type="ECO:0000313" key="2">
    <source>
        <dbReference type="Proteomes" id="UP000240535"/>
    </source>
</evidence>
<dbReference type="Proteomes" id="UP000240535">
    <property type="component" value="Unassembled WGS sequence"/>
</dbReference>